<dbReference type="SUPFAM" id="SSF102829">
    <property type="entry name" value="Cell division protein ZapA-like"/>
    <property type="match status" value="1"/>
</dbReference>
<name>B8FGT1_DESAL</name>
<dbReference type="RefSeq" id="WP_015948368.1">
    <property type="nucleotide sequence ID" value="NC_011768.1"/>
</dbReference>
<dbReference type="Pfam" id="PF05164">
    <property type="entry name" value="ZapA"/>
    <property type="match status" value="1"/>
</dbReference>
<dbReference type="EMBL" id="CP001322">
    <property type="protein sequence ID" value="ACL05311.1"/>
    <property type="molecule type" value="Genomic_DNA"/>
</dbReference>
<dbReference type="Proteomes" id="UP000000739">
    <property type="component" value="Chromosome"/>
</dbReference>
<dbReference type="InterPro" id="IPR036192">
    <property type="entry name" value="Cell_div_ZapA-like_sf"/>
</dbReference>
<dbReference type="AlphaFoldDB" id="B8FGT1"/>
<feature type="compositionally biased region" description="Basic and acidic residues" evidence="1">
    <location>
        <begin position="88"/>
        <end position="103"/>
    </location>
</feature>
<evidence type="ECO:0008006" key="4">
    <source>
        <dbReference type="Google" id="ProtNLM"/>
    </source>
</evidence>
<keyword evidence="3" id="KW-1185">Reference proteome</keyword>
<sequence>MDGQLHIEILGQNFTFETQGDREKAQKAAEFLAHKVQAASKALDGPNTAANKMGVLVLAALDLAHSYLELKESHEGFLDQIGSRSERLLQRMENKGPGGEDRGGSSTPKSGGV</sequence>
<gene>
    <name evidence="2" type="ordered locus">Dalk_3623</name>
</gene>
<reference evidence="2 3" key="1">
    <citation type="journal article" date="2012" name="Environ. Microbiol.">
        <title>The genome sequence of Desulfatibacillum alkenivorans AK-01: a blueprint for anaerobic alkane oxidation.</title>
        <authorList>
            <person name="Callaghan A.V."/>
            <person name="Morris B.E."/>
            <person name="Pereira I.A."/>
            <person name="McInerney M.J."/>
            <person name="Austin R.N."/>
            <person name="Groves J.T."/>
            <person name="Kukor J.J."/>
            <person name="Suflita J.M."/>
            <person name="Young L.Y."/>
            <person name="Zylstra G.J."/>
            <person name="Wawrik B."/>
        </authorList>
    </citation>
    <scope>NUCLEOTIDE SEQUENCE [LARGE SCALE GENOMIC DNA]</scope>
    <source>
        <strain evidence="2 3">AK-01</strain>
    </source>
</reference>
<dbReference type="KEGG" id="dal:Dalk_3623"/>
<dbReference type="HOGENOM" id="CLU_2129380_0_0_7"/>
<accession>B8FGT1</accession>
<protein>
    <recommendedName>
        <fullName evidence="4">Cell division protein ZapA</fullName>
    </recommendedName>
</protein>
<evidence type="ECO:0000256" key="1">
    <source>
        <dbReference type="SAM" id="MobiDB-lite"/>
    </source>
</evidence>
<dbReference type="InterPro" id="IPR007838">
    <property type="entry name" value="Cell_div_ZapA-like"/>
</dbReference>
<evidence type="ECO:0000313" key="3">
    <source>
        <dbReference type="Proteomes" id="UP000000739"/>
    </source>
</evidence>
<feature type="region of interest" description="Disordered" evidence="1">
    <location>
        <begin position="88"/>
        <end position="113"/>
    </location>
</feature>
<feature type="compositionally biased region" description="Polar residues" evidence="1">
    <location>
        <begin position="104"/>
        <end position="113"/>
    </location>
</feature>
<proteinExistence type="predicted"/>
<dbReference type="eggNOG" id="COG3027">
    <property type="taxonomic scope" value="Bacteria"/>
</dbReference>
<organism evidence="2 3">
    <name type="scientific">Desulfatibacillum aliphaticivorans</name>
    <dbReference type="NCBI Taxonomy" id="218208"/>
    <lineage>
        <taxon>Bacteria</taxon>
        <taxon>Pseudomonadati</taxon>
        <taxon>Thermodesulfobacteriota</taxon>
        <taxon>Desulfobacteria</taxon>
        <taxon>Desulfobacterales</taxon>
        <taxon>Desulfatibacillaceae</taxon>
        <taxon>Desulfatibacillum</taxon>
    </lineage>
</organism>
<evidence type="ECO:0000313" key="2">
    <source>
        <dbReference type="EMBL" id="ACL05311.1"/>
    </source>
</evidence>